<dbReference type="OrthoDB" id="6899345at2"/>
<dbReference type="CDD" id="cd06150">
    <property type="entry name" value="YjgF_YER057c_UK114_like_2"/>
    <property type="match status" value="1"/>
</dbReference>
<organism evidence="1 2">
    <name type="scientific">Pseudomonas frederiksbergensis</name>
    <dbReference type="NCBI Taxonomy" id="104087"/>
    <lineage>
        <taxon>Bacteria</taxon>
        <taxon>Pseudomonadati</taxon>
        <taxon>Pseudomonadota</taxon>
        <taxon>Gammaproteobacteria</taxon>
        <taxon>Pseudomonadales</taxon>
        <taxon>Pseudomonadaceae</taxon>
        <taxon>Pseudomonas</taxon>
    </lineage>
</organism>
<reference evidence="2" key="1">
    <citation type="submission" date="2015-03" db="EMBL/GenBank/DDBJ databases">
        <title>Pseudomonas frederiksbergensis hydrocarbon degrader.</title>
        <authorList>
            <person name="Brown L.M."/>
            <person name="Ruiz O.N."/>
            <person name="Mueller S."/>
            <person name="Gunasekera T.S."/>
        </authorList>
    </citation>
    <scope>NUCLEOTIDE SEQUENCE [LARGE SCALE GENOMIC DNA]</scope>
    <source>
        <strain evidence="2">SI8</strain>
    </source>
</reference>
<dbReference type="RefSeq" id="WP_039588379.1">
    <property type="nucleotide sequence ID" value="NZ_JQGJ02000002.1"/>
</dbReference>
<dbReference type="AlphaFoldDB" id="A0A0B1ZAE5"/>
<accession>A0A0B1ZAE5</accession>
<dbReference type="Proteomes" id="UP000030949">
    <property type="component" value="Unassembled WGS sequence"/>
</dbReference>
<evidence type="ECO:0000313" key="1">
    <source>
        <dbReference type="EMBL" id="KHK66323.1"/>
    </source>
</evidence>
<dbReference type="InterPro" id="IPR035959">
    <property type="entry name" value="RutC-like_sf"/>
</dbReference>
<protein>
    <submittedName>
        <fullName evidence="1">Cytochrome C2</fullName>
    </submittedName>
</protein>
<dbReference type="EMBL" id="JQGJ01000001">
    <property type="protein sequence ID" value="KHK66323.1"/>
    <property type="molecule type" value="Genomic_DNA"/>
</dbReference>
<dbReference type="Pfam" id="PF01042">
    <property type="entry name" value="Ribonuc_L-PSP"/>
    <property type="match status" value="1"/>
</dbReference>
<name>A0A0B1ZAE5_9PSED</name>
<dbReference type="SUPFAM" id="SSF55298">
    <property type="entry name" value="YjgF-like"/>
    <property type="match status" value="1"/>
</dbReference>
<evidence type="ECO:0000313" key="2">
    <source>
        <dbReference type="Proteomes" id="UP000030949"/>
    </source>
</evidence>
<dbReference type="Gene3D" id="3.30.1330.40">
    <property type="entry name" value="RutC-like"/>
    <property type="match status" value="1"/>
</dbReference>
<dbReference type="PANTHER" id="PTHR47328:SF1">
    <property type="entry name" value="RUTC FAMILY PROTEIN YOAB"/>
    <property type="match status" value="1"/>
</dbReference>
<dbReference type="InterPro" id="IPR035709">
    <property type="entry name" value="YoaB-like"/>
</dbReference>
<dbReference type="PANTHER" id="PTHR47328">
    <property type="match status" value="1"/>
</dbReference>
<sequence length="116" mass="12846">MNIQRIESNPRLSRSVVHNGVAWLSGIVAADCSQDIGGQTRQVLQRVDELLAASGTDRRRLLSVQIWMKDMGRDFAQMNALWSEWVDVANTPARATAQVAFDDPQILLELIVTAAV</sequence>
<gene>
    <name evidence="1" type="ORF">JZ00_00380</name>
</gene>
<dbReference type="InterPro" id="IPR006175">
    <property type="entry name" value="YjgF/YER057c/UK114"/>
</dbReference>
<comment type="caution">
    <text evidence="1">The sequence shown here is derived from an EMBL/GenBank/DDBJ whole genome shotgun (WGS) entry which is preliminary data.</text>
</comment>
<proteinExistence type="predicted"/>